<keyword evidence="4" id="KW-1185">Reference proteome</keyword>
<dbReference type="GO" id="GO:0016740">
    <property type="term" value="F:transferase activity"/>
    <property type="evidence" value="ECO:0007669"/>
    <property type="project" value="UniProtKB-KW"/>
</dbReference>
<evidence type="ECO:0000256" key="1">
    <source>
        <dbReference type="SAM" id="Phobius"/>
    </source>
</evidence>
<dbReference type="Pfam" id="PF00535">
    <property type="entry name" value="Glycos_transf_2"/>
    <property type="match status" value="1"/>
</dbReference>
<evidence type="ECO:0000259" key="2">
    <source>
        <dbReference type="Pfam" id="PF00535"/>
    </source>
</evidence>
<dbReference type="PANTHER" id="PTHR48090:SF8">
    <property type="entry name" value="GLYCOSYLTRANSFERASE CSBB-RELATED"/>
    <property type="match status" value="1"/>
</dbReference>
<dbReference type="InterPro" id="IPR029044">
    <property type="entry name" value="Nucleotide-diphossugar_trans"/>
</dbReference>
<feature type="transmembrane region" description="Helical" evidence="1">
    <location>
        <begin position="264"/>
        <end position="289"/>
    </location>
</feature>
<evidence type="ECO:0000313" key="4">
    <source>
        <dbReference type="Proteomes" id="UP000510721"/>
    </source>
</evidence>
<dbReference type="RefSeq" id="WP_180943987.1">
    <property type="nucleotide sequence ID" value="NZ_CP041241.1"/>
</dbReference>
<dbReference type="GO" id="GO:0005886">
    <property type="term" value="C:plasma membrane"/>
    <property type="evidence" value="ECO:0007669"/>
    <property type="project" value="TreeGrafter"/>
</dbReference>
<dbReference type="CDD" id="cd04187">
    <property type="entry name" value="DPM1_like_bac"/>
    <property type="match status" value="1"/>
</dbReference>
<keyword evidence="1" id="KW-0472">Membrane</keyword>
<dbReference type="PANTHER" id="PTHR48090">
    <property type="entry name" value="UNDECAPRENYL-PHOSPHATE 4-DEOXY-4-FORMAMIDO-L-ARABINOSE TRANSFERASE-RELATED"/>
    <property type="match status" value="1"/>
</dbReference>
<accession>A0A859QMI6</accession>
<dbReference type="EMBL" id="CP041241">
    <property type="protein sequence ID" value="QLL66304.1"/>
    <property type="molecule type" value="Genomic_DNA"/>
</dbReference>
<geneLocation type="plasmid" evidence="4">
    <name>pemeittgr7c</name>
</geneLocation>
<keyword evidence="3" id="KW-0808">Transferase</keyword>
<proteinExistence type="predicted"/>
<keyword evidence="1" id="KW-0812">Transmembrane</keyword>
<dbReference type="InterPro" id="IPR050256">
    <property type="entry name" value="Glycosyltransferase_2"/>
</dbReference>
<reference evidence="3 4" key="1">
    <citation type="submission" date="2019-06" db="EMBL/GenBank/DDBJ databases">
        <title>Complete genome sequence of Ensifer mexicanus ITTG R7 isolated from nodules of Acacia angustissima (Mill.) Kuntze.</title>
        <authorList>
            <person name="Rincon-Rosales R."/>
            <person name="Rogel M.A."/>
            <person name="Guerrero G."/>
            <person name="Rincon-Molina C.I."/>
            <person name="Lopez-Lopez A."/>
            <person name="Martinez-Romero E."/>
        </authorList>
    </citation>
    <scope>NUCLEOTIDE SEQUENCE [LARGE SCALE GENOMIC DNA]</scope>
    <source>
        <strain evidence="3 4">ITTG R7</strain>
        <plasmid evidence="4">pemeittgr7c</plasmid>
    </source>
</reference>
<feature type="transmembrane region" description="Helical" evidence="1">
    <location>
        <begin position="230"/>
        <end position="252"/>
    </location>
</feature>
<gene>
    <name evidence="3" type="ORF">FKV68_32465</name>
</gene>
<evidence type="ECO:0000313" key="3">
    <source>
        <dbReference type="EMBL" id="QLL66304.1"/>
    </source>
</evidence>
<dbReference type="Gene3D" id="3.90.550.10">
    <property type="entry name" value="Spore Coat Polysaccharide Biosynthesis Protein SpsA, Chain A"/>
    <property type="match status" value="1"/>
</dbReference>
<name>A0A859QMI6_9HYPH</name>
<dbReference type="SUPFAM" id="SSF53448">
    <property type="entry name" value="Nucleotide-diphospho-sugar transferases"/>
    <property type="match status" value="1"/>
</dbReference>
<feature type="domain" description="Glycosyltransferase 2-like" evidence="2">
    <location>
        <begin position="6"/>
        <end position="168"/>
    </location>
</feature>
<keyword evidence="1" id="KW-1133">Transmembrane helix</keyword>
<dbReference type="AlphaFoldDB" id="A0A859QMI6"/>
<dbReference type="Proteomes" id="UP000510721">
    <property type="component" value="Plasmid pEmeITTGR7c"/>
</dbReference>
<sequence length="326" mass="36566">MKTRVSVLVPAYNEETNVGRAYAAIVDAFRELPGYDYEIIFTDNHSTDRTFELLQEIARDDPRVRVIRFSRNIGYQRSLLVAYKAATGDCSVQIDCDLQDPPHLIPDMLALWRQGHQVVYGIRRSLKDDAVTAFMRRAFYWCINALSEDDLPLNAGEFRLVDRRILEELRQVDDTSPYLRGLISAMGFSQIGFEYDRQARIAGESKFPVKAMLSLAVDGILNHSLTPLRIASMASLIMGTATFLLLMGYVIGKLVLGQDWPAGFATTTILILLSITLNAVFLGIIGEYLGRIFMQSKRRPTPIIEATLNGEARLNRDLVATKLGSP</sequence>
<organism evidence="3 4">
    <name type="scientific">Sinorhizobium mexicanum</name>
    <dbReference type="NCBI Taxonomy" id="375549"/>
    <lineage>
        <taxon>Bacteria</taxon>
        <taxon>Pseudomonadati</taxon>
        <taxon>Pseudomonadota</taxon>
        <taxon>Alphaproteobacteria</taxon>
        <taxon>Hyphomicrobiales</taxon>
        <taxon>Rhizobiaceae</taxon>
        <taxon>Sinorhizobium/Ensifer group</taxon>
        <taxon>Sinorhizobium</taxon>
    </lineage>
</organism>
<dbReference type="InterPro" id="IPR001173">
    <property type="entry name" value="Glyco_trans_2-like"/>
</dbReference>
<protein>
    <submittedName>
        <fullName evidence="3">Glycosyltransferase family 2 protein</fullName>
    </submittedName>
</protein>
<dbReference type="KEGG" id="emx:FKV68_32465"/>
<keyword evidence="3" id="KW-0614">Plasmid</keyword>